<proteinExistence type="predicted"/>
<sequence length="151" mass="16192">MRHSFLIPAALGLTLCLASLTADAWGGDDNKFVVVKNGSSCMLELQPERDMFNVAFTSPTTLRIESSYGFIGGSAVRISFDKGPEAHLSRLDSRSEKRVLGTLSPEEIAAFGQHTSVRVAGDAALGNLYRSIPLAGFEQAYAQFKSCATTS</sequence>
<feature type="chain" id="PRO_5036845960" evidence="1">
    <location>
        <begin position="25"/>
        <end position="151"/>
    </location>
</feature>
<dbReference type="AlphaFoldDB" id="A0A969WEL7"/>
<protein>
    <submittedName>
        <fullName evidence="2">Uncharacterized protein</fullName>
    </submittedName>
</protein>
<name>A0A969WEL7_9GAMM</name>
<evidence type="ECO:0000313" key="3">
    <source>
        <dbReference type="Proteomes" id="UP000653472"/>
    </source>
</evidence>
<evidence type="ECO:0000313" key="2">
    <source>
        <dbReference type="EMBL" id="NKF24618.1"/>
    </source>
</evidence>
<organism evidence="2 3">
    <name type="scientific">Solimonas marina</name>
    <dbReference type="NCBI Taxonomy" id="2714601"/>
    <lineage>
        <taxon>Bacteria</taxon>
        <taxon>Pseudomonadati</taxon>
        <taxon>Pseudomonadota</taxon>
        <taxon>Gammaproteobacteria</taxon>
        <taxon>Nevskiales</taxon>
        <taxon>Nevskiaceae</taxon>
        <taxon>Solimonas</taxon>
    </lineage>
</organism>
<dbReference type="EMBL" id="JAAVXB010000017">
    <property type="protein sequence ID" value="NKF24618.1"/>
    <property type="molecule type" value="Genomic_DNA"/>
</dbReference>
<comment type="caution">
    <text evidence="2">The sequence shown here is derived from an EMBL/GenBank/DDBJ whole genome shotgun (WGS) entry which is preliminary data.</text>
</comment>
<feature type="signal peptide" evidence="1">
    <location>
        <begin position="1"/>
        <end position="24"/>
    </location>
</feature>
<keyword evidence="1" id="KW-0732">Signal</keyword>
<accession>A0A969WEL7</accession>
<dbReference type="Proteomes" id="UP000653472">
    <property type="component" value="Unassembled WGS sequence"/>
</dbReference>
<keyword evidence="3" id="KW-1185">Reference proteome</keyword>
<gene>
    <name evidence="2" type="ORF">G7Y82_20105</name>
</gene>
<evidence type="ECO:0000256" key="1">
    <source>
        <dbReference type="SAM" id="SignalP"/>
    </source>
</evidence>
<reference evidence="2" key="1">
    <citation type="submission" date="2020-03" db="EMBL/GenBank/DDBJ databases">
        <title>Solimonas marina sp. nov., isolated from deep seawater of the Pacific Ocean.</title>
        <authorList>
            <person name="Liu X."/>
            <person name="Lai Q."/>
            <person name="Sun F."/>
            <person name="Gai Y."/>
            <person name="Li G."/>
            <person name="Shao Z."/>
        </authorList>
    </citation>
    <scope>NUCLEOTIDE SEQUENCE</scope>
    <source>
        <strain evidence="2">C16B3</strain>
    </source>
</reference>
<dbReference type="RefSeq" id="WP_168149927.1">
    <property type="nucleotide sequence ID" value="NZ_JAAVXB010000017.1"/>
</dbReference>